<accession>A0A561QPU0</accession>
<dbReference type="Gene3D" id="2.60.120.260">
    <property type="entry name" value="Galactose-binding domain-like"/>
    <property type="match status" value="1"/>
</dbReference>
<evidence type="ECO:0000313" key="2">
    <source>
        <dbReference type="Proteomes" id="UP000320653"/>
    </source>
</evidence>
<protein>
    <recommendedName>
        <fullName evidence="3">Alpha-L-rhamnosidase-like protein</fullName>
    </recommendedName>
</protein>
<dbReference type="EMBL" id="VIWP01000005">
    <property type="protein sequence ID" value="TWF52403.1"/>
    <property type="molecule type" value="Genomic_DNA"/>
</dbReference>
<gene>
    <name evidence="1" type="ORF">FHW37_105507</name>
</gene>
<dbReference type="RefSeq" id="WP_145640132.1">
    <property type="nucleotide sequence ID" value="NZ_VIWP01000005.1"/>
</dbReference>
<comment type="caution">
    <text evidence="1">The sequence shown here is derived from an EMBL/GenBank/DDBJ whole genome shotgun (WGS) entry which is preliminary data.</text>
</comment>
<dbReference type="Proteomes" id="UP000320653">
    <property type="component" value="Unassembled WGS sequence"/>
</dbReference>
<evidence type="ECO:0008006" key="3">
    <source>
        <dbReference type="Google" id="ProtNLM"/>
    </source>
</evidence>
<reference evidence="1 2" key="1">
    <citation type="submission" date="2019-06" db="EMBL/GenBank/DDBJ databases">
        <title>Sorghum-associated microbial communities from plants grown in Nebraska, USA.</title>
        <authorList>
            <person name="Schachtman D."/>
        </authorList>
    </citation>
    <scope>NUCLEOTIDE SEQUENCE [LARGE SCALE GENOMIC DNA]</scope>
    <source>
        <strain evidence="1 2">1225</strain>
    </source>
</reference>
<name>A0A561QPU0_9HYPH</name>
<dbReference type="OrthoDB" id="9761519at2"/>
<dbReference type="SUPFAM" id="SSF49785">
    <property type="entry name" value="Galactose-binding domain-like"/>
    <property type="match status" value="1"/>
</dbReference>
<dbReference type="AlphaFoldDB" id="A0A561QPU0"/>
<dbReference type="InterPro" id="IPR008979">
    <property type="entry name" value="Galactose-bd-like_sf"/>
</dbReference>
<proteinExistence type="predicted"/>
<evidence type="ECO:0000313" key="1">
    <source>
        <dbReference type="EMBL" id="TWF52403.1"/>
    </source>
</evidence>
<sequence>MPGFGKDDRRSHLFADPPAEFRPAAYWFWHTLPADDEIETQLRDFRNQGYGTILIQARLAMPRELYLSEAFLERYRKAVEVMQKLGLVAGLYDDYNWTSGQAGGRTVSGAPHLSERHLFWATTSSSGGEISGIEAPFATGMGPDIASWIYDGGRPVFGEWELLAAVYHGPGFSQIEDVSASIRIVPGEGGCRFEILGEIDADRQITVFVSARCLTSRLINYLLPEAGARFVEVGLEPYARRLGHLMPETLQFLFYDQPGPQFYTWNQKSGNLGNSLLYAPSLRRKVEEATGLVFGQALLNLLYDLGPETAAVRVNFYATYSRLMNEAFFGPVKAFCERHGLRMTGHEILPHVGGYALNGGFSSVDPRVVPGVDFFGIDAFRDETAVDANNYVPQLSPKLGDSVARAHGRARTMVEIYATATRTEGRGAGQWELTPATLRAQSIRMHMAGARQVIMHALYQTSGSDGDPRLFVNPRFDFAPGLNFEPWWDHHRGIADETARLSAFLEDFRPETPVGVFYPLATALAEGPRHLHGPHFGAWCEALAKLPCGHMILDEQSIADGEVRDDMLVANGLCFSALVLPGASRIASSAVMVKLAEFVSAGGRLWISGVDPKSLRGEPLGCGVRFSDPPGLATLAELVSHLPDTAPKILAGSAVSSTVGRDSEGFWKVVIFNDGGTDEAVRVTLGAGFVFETWDVETGTPEPQRAARLLDIALAPHDLLCLRMRSGEGTGEEVQLRSTLEDHDAMITLSTCWTFRTVDEEPACPIFVTTGWQAQGYASYSGIGLYECSFDLPDACEAVLDLPGVSVAVEVRLDDSIVGRRARPPFRIDLGRLDAGPHRLALLVANTAANRFYADTPYAGEPWPDESGLTAAPRLFLLPTADMKETA</sequence>
<keyword evidence="2" id="KW-1185">Reference proteome</keyword>
<dbReference type="InterPro" id="IPR053161">
    <property type="entry name" value="Ulvan_degrading_GH"/>
</dbReference>
<dbReference type="PANTHER" id="PTHR36848">
    <property type="entry name" value="DNA-BINDING PROTEIN (PUTATIVE SECRETED PROTEIN)-RELATED"/>
    <property type="match status" value="1"/>
</dbReference>
<organism evidence="1 2">
    <name type="scientific">Neorhizobium alkalisoli</name>
    <dbReference type="NCBI Taxonomy" id="528178"/>
    <lineage>
        <taxon>Bacteria</taxon>
        <taxon>Pseudomonadati</taxon>
        <taxon>Pseudomonadota</taxon>
        <taxon>Alphaproteobacteria</taxon>
        <taxon>Hyphomicrobiales</taxon>
        <taxon>Rhizobiaceae</taxon>
        <taxon>Rhizobium/Agrobacterium group</taxon>
        <taxon>Neorhizobium</taxon>
    </lineage>
</organism>
<dbReference type="PANTHER" id="PTHR36848:SF2">
    <property type="entry name" value="SECRETED PROTEIN"/>
    <property type="match status" value="1"/>
</dbReference>